<dbReference type="Proteomes" id="UP000004664">
    <property type="component" value="Unassembled WGS sequence"/>
</dbReference>
<feature type="domain" description="Glycosyltransferase 2-like" evidence="1">
    <location>
        <begin position="9"/>
        <end position="174"/>
    </location>
</feature>
<evidence type="ECO:0000313" key="2">
    <source>
        <dbReference type="EMBL" id="EGW21078.1"/>
    </source>
</evidence>
<dbReference type="GO" id="GO:0016740">
    <property type="term" value="F:transferase activity"/>
    <property type="evidence" value="ECO:0007669"/>
    <property type="project" value="UniProtKB-KW"/>
</dbReference>
<sequence>MNMMNNNISVVIPVYNGEAFISEAIQSVLNQTVRPYEVIVVNDGSVDGTAEKLALFGTGITVISIPNGGVSNARNVGIQASSGELIVFLDADDVWYEDKLKRQLEVFERYPDLGFCCCDYVFLIKHSDLKINHFARFRNDDDIIFDAPLPLPFEALVKRNFVGTCSNVMIRKEVLNRVGLFDVNYRQAEDYDLWLRCSLVTKFILISPALLEKKSHDDNLTNDFLETLLFHEKVLVNLQSNALAKEKIAQIKHTYLSALALVRYEIGNLFYEANDRIKAFKYFFIGLKTDLTPNNLKLFSIFLSRKLLRTMSFGLIKRKQA</sequence>
<dbReference type="EMBL" id="JH109153">
    <property type="protein sequence ID" value="EGW21078.1"/>
    <property type="molecule type" value="Genomic_DNA"/>
</dbReference>
<organism evidence="2 3">
    <name type="scientific">Methylobacter tundripaludum (strain ATCC BAA-1195 / DSM 17260 / SV96)</name>
    <dbReference type="NCBI Taxonomy" id="697282"/>
    <lineage>
        <taxon>Bacteria</taxon>
        <taxon>Pseudomonadati</taxon>
        <taxon>Pseudomonadota</taxon>
        <taxon>Gammaproteobacteria</taxon>
        <taxon>Methylococcales</taxon>
        <taxon>Methylococcaceae</taxon>
        <taxon>Methylobacter</taxon>
    </lineage>
</organism>
<dbReference type="eggNOG" id="COG1215">
    <property type="taxonomic scope" value="Bacteria"/>
</dbReference>
<dbReference type="PANTHER" id="PTHR43685">
    <property type="entry name" value="GLYCOSYLTRANSFERASE"/>
    <property type="match status" value="1"/>
</dbReference>
<name>G3IXY1_METTV</name>
<dbReference type="STRING" id="697282.Mettu_4233"/>
<proteinExistence type="predicted"/>
<dbReference type="RefSeq" id="WP_006893560.1">
    <property type="nucleotide sequence ID" value="NZ_JH109153.1"/>
</dbReference>
<keyword evidence="2" id="KW-0808">Transferase</keyword>
<dbReference type="InterPro" id="IPR029044">
    <property type="entry name" value="Nucleotide-diphossugar_trans"/>
</dbReference>
<dbReference type="Pfam" id="PF00535">
    <property type="entry name" value="Glycos_transf_2"/>
    <property type="match status" value="1"/>
</dbReference>
<keyword evidence="3" id="KW-1185">Reference proteome</keyword>
<dbReference type="AlphaFoldDB" id="G3IXY1"/>
<evidence type="ECO:0000313" key="3">
    <source>
        <dbReference type="Proteomes" id="UP000004664"/>
    </source>
</evidence>
<dbReference type="PANTHER" id="PTHR43685:SF2">
    <property type="entry name" value="GLYCOSYLTRANSFERASE 2-LIKE DOMAIN-CONTAINING PROTEIN"/>
    <property type="match status" value="1"/>
</dbReference>
<gene>
    <name evidence="2" type="ORF">Mettu_4233</name>
</gene>
<protein>
    <submittedName>
        <fullName evidence="2">Glycosyl transferase family 2</fullName>
    </submittedName>
</protein>
<dbReference type="InterPro" id="IPR050834">
    <property type="entry name" value="Glycosyltransf_2"/>
</dbReference>
<accession>G3IXY1</accession>
<dbReference type="InterPro" id="IPR001173">
    <property type="entry name" value="Glyco_trans_2-like"/>
</dbReference>
<dbReference type="SUPFAM" id="SSF53448">
    <property type="entry name" value="Nucleotide-diphospho-sugar transferases"/>
    <property type="match status" value="1"/>
</dbReference>
<evidence type="ECO:0000259" key="1">
    <source>
        <dbReference type="Pfam" id="PF00535"/>
    </source>
</evidence>
<reference evidence="2 3" key="1">
    <citation type="submission" date="2011-06" db="EMBL/GenBank/DDBJ databases">
        <title>Genomic sequence of Methylobacter tundripaludum SV96.</title>
        <authorList>
            <consortium name="US DOE Joint Genome Institute"/>
            <person name="Lucas S."/>
            <person name="Han J."/>
            <person name="Lapidus A."/>
            <person name="Cheng J.-F."/>
            <person name="Goodwin L."/>
            <person name="Pitluck S."/>
            <person name="Held B."/>
            <person name="Detter J.C."/>
            <person name="Han C."/>
            <person name="Tapia R."/>
            <person name="Land M."/>
            <person name="Hauser L."/>
            <person name="Kyrpides N."/>
            <person name="Ivanova N."/>
            <person name="Ovchinnikova G."/>
            <person name="Pagani I."/>
            <person name="Klotz M.G."/>
            <person name="Dispirito A.A."/>
            <person name="Murrell J.C."/>
            <person name="Dunfield P."/>
            <person name="Kalyuzhnaya M.G."/>
            <person name="Svenning M."/>
            <person name="Trotsenko Y.A."/>
            <person name="Stein L.Y."/>
            <person name="Woyke T."/>
        </authorList>
    </citation>
    <scope>NUCLEOTIDE SEQUENCE [LARGE SCALE GENOMIC DNA]</scope>
    <source>
        <strain evidence="3">ATCC BAA-1195 / DSM 17260 / SV96</strain>
    </source>
</reference>
<dbReference type="HOGENOM" id="CLU_025996_0_0_6"/>
<dbReference type="Gene3D" id="3.90.550.10">
    <property type="entry name" value="Spore Coat Polysaccharide Biosynthesis Protein SpsA, Chain A"/>
    <property type="match status" value="1"/>
</dbReference>